<proteinExistence type="predicted"/>
<gene>
    <name evidence="1" type="ORF">EVAR_26506_1</name>
</gene>
<protein>
    <submittedName>
        <fullName evidence="1">Uncharacterized protein</fullName>
    </submittedName>
</protein>
<sequence length="87" mass="9346">MALSASENSDLLTWQSRAGGESASRAPRPAAARFVVFLISERGFEPAISAAAGSGRAFDGNSPWKNISRRVSPRMRAGFLPTDQCLY</sequence>
<dbReference type="EMBL" id="BGZK01000296">
    <property type="protein sequence ID" value="GBP34916.1"/>
    <property type="molecule type" value="Genomic_DNA"/>
</dbReference>
<evidence type="ECO:0000313" key="2">
    <source>
        <dbReference type="Proteomes" id="UP000299102"/>
    </source>
</evidence>
<keyword evidence="2" id="KW-1185">Reference proteome</keyword>
<dbReference type="Proteomes" id="UP000299102">
    <property type="component" value="Unassembled WGS sequence"/>
</dbReference>
<dbReference type="AlphaFoldDB" id="A0A4C1V8Q9"/>
<name>A0A4C1V8Q9_EUMVA</name>
<evidence type="ECO:0000313" key="1">
    <source>
        <dbReference type="EMBL" id="GBP34916.1"/>
    </source>
</evidence>
<comment type="caution">
    <text evidence="1">The sequence shown here is derived from an EMBL/GenBank/DDBJ whole genome shotgun (WGS) entry which is preliminary data.</text>
</comment>
<accession>A0A4C1V8Q9</accession>
<organism evidence="1 2">
    <name type="scientific">Eumeta variegata</name>
    <name type="common">Bagworm moth</name>
    <name type="synonym">Eumeta japonica</name>
    <dbReference type="NCBI Taxonomy" id="151549"/>
    <lineage>
        <taxon>Eukaryota</taxon>
        <taxon>Metazoa</taxon>
        <taxon>Ecdysozoa</taxon>
        <taxon>Arthropoda</taxon>
        <taxon>Hexapoda</taxon>
        <taxon>Insecta</taxon>
        <taxon>Pterygota</taxon>
        <taxon>Neoptera</taxon>
        <taxon>Endopterygota</taxon>
        <taxon>Lepidoptera</taxon>
        <taxon>Glossata</taxon>
        <taxon>Ditrysia</taxon>
        <taxon>Tineoidea</taxon>
        <taxon>Psychidae</taxon>
        <taxon>Oiketicinae</taxon>
        <taxon>Eumeta</taxon>
    </lineage>
</organism>
<reference evidence="1 2" key="1">
    <citation type="journal article" date="2019" name="Commun. Biol.">
        <title>The bagworm genome reveals a unique fibroin gene that provides high tensile strength.</title>
        <authorList>
            <person name="Kono N."/>
            <person name="Nakamura H."/>
            <person name="Ohtoshi R."/>
            <person name="Tomita M."/>
            <person name="Numata K."/>
            <person name="Arakawa K."/>
        </authorList>
    </citation>
    <scope>NUCLEOTIDE SEQUENCE [LARGE SCALE GENOMIC DNA]</scope>
</reference>